<protein>
    <recommendedName>
        <fullName evidence="4">DUF3558 domain-containing protein</fullName>
    </recommendedName>
</protein>
<keyword evidence="1" id="KW-0732">Signal</keyword>
<sequence>MIRTARVMTVAWCIALLGSLSACAEPETAKVPRSLCGTRISAKLSTPLLGDGGVVREWTSPGFREPASAAWCVIFVDRTEVFQLWFSAGGGKPNLMTLARSGPTIGLFDPRPVRGIGDQAVVANNGAIASTRCLDSAGADNFTLALKMAEGPMKPHRERDVERFMRAYMPATVKSLNCLKN</sequence>
<comment type="caution">
    <text evidence="2">The sequence shown here is derived from an EMBL/GenBank/DDBJ whole genome shotgun (WGS) entry which is preliminary data.</text>
</comment>
<feature type="signal peptide" evidence="1">
    <location>
        <begin position="1"/>
        <end position="24"/>
    </location>
</feature>
<dbReference type="Proteomes" id="UP001551584">
    <property type="component" value="Unassembled WGS sequence"/>
</dbReference>
<reference evidence="2 3" key="1">
    <citation type="submission" date="2024-06" db="EMBL/GenBank/DDBJ databases">
        <title>The Natural Products Discovery Center: Release of the First 8490 Sequenced Strains for Exploring Actinobacteria Biosynthetic Diversity.</title>
        <authorList>
            <person name="Kalkreuter E."/>
            <person name="Kautsar S.A."/>
            <person name="Yang D."/>
            <person name="Bader C.D."/>
            <person name="Teijaro C.N."/>
            <person name="Fluegel L."/>
            <person name="Davis C.M."/>
            <person name="Simpson J.R."/>
            <person name="Lauterbach L."/>
            <person name="Steele A.D."/>
            <person name="Gui C."/>
            <person name="Meng S."/>
            <person name="Li G."/>
            <person name="Viehrig K."/>
            <person name="Ye F."/>
            <person name="Su P."/>
            <person name="Kiefer A.F."/>
            <person name="Nichols A."/>
            <person name="Cepeda A.J."/>
            <person name="Yan W."/>
            <person name="Fan B."/>
            <person name="Jiang Y."/>
            <person name="Adhikari A."/>
            <person name="Zheng C.-J."/>
            <person name="Schuster L."/>
            <person name="Cowan T.M."/>
            <person name="Smanski M.J."/>
            <person name="Chevrette M.G."/>
            <person name="De Carvalho L.P.S."/>
            <person name="Shen B."/>
        </authorList>
    </citation>
    <scope>NUCLEOTIDE SEQUENCE [LARGE SCALE GENOMIC DNA]</scope>
    <source>
        <strain evidence="2 3">NPDC048117</strain>
    </source>
</reference>
<organism evidence="2 3">
    <name type="scientific">Streptomyces chilikensis</name>
    <dbReference type="NCBI Taxonomy" id="1194079"/>
    <lineage>
        <taxon>Bacteria</taxon>
        <taxon>Bacillati</taxon>
        <taxon>Actinomycetota</taxon>
        <taxon>Actinomycetes</taxon>
        <taxon>Kitasatosporales</taxon>
        <taxon>Streptomycetaceae</taxon>
        <taxon>Streptomyces</taxon>
    </lineage>
</organism>
<keyword evidence="3" id="KW-1185">Reference proteome</keyword>
<evidence type="ECO:0000256" key="1">
    <source>
        <dbReference type="SAM" id="SignalP"/>
    </source>
</evidence>
<name>A0ABV3EV17_9ACTN</name>
<evidence type="ECO:0000313" key="2">
    <source>
        <dbReference type="EMBL" id="MEU9579986.1"/>
    </source>
</evidence>
<proteinExistence type="predicted"/>
<gene>
    <name evidence="2" type="ORF">AB0D95_22390</name>
</gene>
<evidence type="ECO:0000313" key="3">
    <source>
        <dbReference type="Proteomes" id="UP001551584"/>
    </source>
</evidence>
<dbReference type="PROSITE" id="PS51257">
    <property type="entry name" value="PROKAR_LIPOPROTEIN"/>
    <property type="match status" value="1"/>
</dbReference>
<dbReference type="RefSeq" id="WP_359275353.1">
    <property type="nucleotide sequence ID" value="NZ_JBEZNA010000061.1"/>
</dbReference>
<evidence type="ECO:0008006" key="4">
    <source>
        <dbReference type="Google" id="ProtNLM"/>
    </source>
</evidence>
<dbReference type="EMBL" id="JBEZNA010000061">
    <property type="protein sequence ID" value="MEU9579986.1"/>
    <property type="molecule type" value="Genomic_DNA"/>
</dbReference>
<accession>A0ABV3EV17</accession>
<feature type="chain" id="PRO_5046357574" description="DUF3558 domain-containing protein" evidence="1">
    <location>
        <begin position="25"/>
        <end position="181"/>
    </location>
</feature>